<comment type="caution">
    <text evidence="2">The sequence shown here is derived from an EMBL/GenBank/DDBJ whole genome shotgun (WGS) entry which is preliminary data.</text>
</comment>
<feature type="domain" description="Alcohol dehydrogenase-like N-terminal" evidence="1">
    <location>
        <begin position="68"/>
        <end position="168"/>
    </location>
</feature>
<reference evidence="2 3" key="1">
    <citation type="submission" date="2020-07" db="EMBL/GenBank/DDBJ databases">
        <authorList>
            <person name="Feng H."/>
        </authorList>
    </citation>
    <scope>NUCLEOTIDE SEQUENCE [LARGE SCALE GENOMIC DNA]</scope>
    <source>
        <strain evidence="3">s-11</strain>
    </source>
</reference>
<proteinExistence type="predicted"/>
<dbReference type="Gene3D" id="3.90.180.10">
    <property type="entry name" value="Medium-chain alcohol dehydrogenases, catalytic domain"/>
    <property type="match status" value="1"/>
</dbReference>
<dbReference type="EMBL" id="JACEIP010000032">
    <property type="protein sequence ID" value="MBA4544226.1"/>
    <property type="molecule type" value="Genomic_DNA"/>
</dbReference>
<organism evidence="2 3">
    <name type="scientific">Thermoactinomyces daqus</name>
    <dbReference type="NCBI Taxonomy" id="1329516"/>
    <lineage>
        <taxon>Bacteria</taxon>
        <taxon>Bacillati</taxon>
        <taxon>Bacillota</taxon>
        <taxon>Bacilli</taxon>
        <taxon>Bacillales</taxon>
        <taxon>Thermoactinomycetaceae</taxon>
        <taxon>Thermoactinomyces</taxon>
    </lineage>
</organism>
<dbReference type="Proteomes" id="UP000530514">
    <property type="component" value="Unassembled WGS sequence"/>
</dbReference>
<name>A0A7W1XCR6_9BACL</name>
<sequence length="230" mass="26087">MKNDVFQRDRFSQQNIKGKILPPGTPFIPPFTPLPEWQYAYRVIICQNDQSCRQIKAVRKIVPVAKPKPGQVLLYMLASEVNFNELTGLAHENQPEFTVTGHRGLGLIVATGDDVKRDNGLKVGDMVTVHLVKNPIPSATNTNGPETRLITRLLGTHQQFALSPVTQVTLRNRLWESYWKQKELAIKIIPFANLENEQDGLDDTDLCIIRHAMPRLDLTDSHELFQAWKA</sequence>
<evidence type="ECO:0000313" key="3">
    <source>
        <dbReference type="Proteomes" id="UP000530514"/>
    </source>
</evidence>
<keyword evidence="3" id="KW-1185">Reference proteome</keyword>
<dbReference type="InterPro" id="IPR011032">
    <property type="entry name" value="GroES-like_sf"/>
</dbReference>
<dbReference type="AlphaFoldDB" id="A0A7W1XCR6"/>
<protein>
    <recommendedName>
        <fullName evidence="1">Alcohol dehydrogenase-like N-terminal domain-containing protein</fullName>
    </recommendedName>
</protein>
<gene>
    <name evidence="2" type="ORF">H1164_15320</name>
</gene>
<evidence type="ECO:0000259" key="1">
    <source>
        <dbReference type="Pfam" id="PF08240"/>
    </source>
</evidence>
<dbReference type="SUPFAM" id="SSF50129">
    <property type="entry name" value="GroES-like"/>
    <property type="match status" value="1"/>
</dbReference>
<dbReference type="RefSeq" id="WP_033101291.1">
    <property type="nucleotide sequence ID" value="NZ_JACEIP010000032.1"/>
</dbReference>
<accession>A0A7W1XCR6</accession>
<dbReference type="Pfam" id="PF08240">
    <property type="entry name" value="ADH_N"/>
    <property type="match status" value="1"/>
</dbReference>
<dbReference type="OrthoDB" id="9803968at2"/>
<evidence type="ECO:0000313" key="2">
    <source>
        <dbReference type="EMBL" id="MBA4544226.1"/>
    </source>
</evidence>
<dbReference type="InterPro" id="IPR013154">
    <property type="entry name" value="ADH-like_N"/>
</dbReference>